<evidence type="ECO:0000313" key="4">
    <source>
        <dbReference type="Proteomes" id="UP000542973"/>
    </source>
</evidence>
<name>A0A849BEF9_9BURK</name>
<evidence type="ECO:0000256" key="1">
    <source>
        <dbReference type="SAM" id="MobiDB-lite"/>
    </source>
</evidence>
<accession>A0A849BEF9</accession>
<gene>
    <name evidence="3" type="ORF">HLB16_15075</name>
</gene>
<dbReference type="Proteomes" id="UP000542973">
    <property type="component" value="Unassembled WGS sequence"/>
</dbReference>
<dbReference type="PANTHER" id="PTHR21193:SF3">
    <property type="entry name" value="OXIDOREDUCTASE-LIKE DOMAIN-CONTAINING PROTEIN 1"/>
    <property type="match status" value="1"/>
</dbReference>
<dbReference type="PANTHER" id="PTHR21193">
    <property type="entry name" value="OXIDOREDUCTASE-LIKE DOMAIN-CONTAINING PROTEIN 1"/>
    <property type="match status" value="1"/>
</dbReference>
<feature type="domain" description="Oxidoreductase-like" evidence="2">
    <location>
        <begin position="12"/>
        <end position="49"/>
    </location>
</feature>
<dbReference type="EMBL" id="JABEMD010000024">
    <property type="protein sequence ID" value="NNH12193.1"/>
    <property type="molecule type" value="Genomic_DNA"/>
</dbReference>
<dbReference type="InterPro" id="IPR039251">
    <property type="entry name" value="OXLD1"/>
</dbReference>
<dbReference type="AlphaFoldDB" id="A0A849BEF9"/>
<organism evidence="3 4">
    <name type="scientific">Cupriavidus gilardii</name>
    <dbReference type="NCBI Taxonomy" id="82541"/>
    <lineage>
        <taxon>Bacteria</taxon>
        <taxon>Pseudomonadati</taxon>
        <taxon>Pseudomonadota</taxon>
        <taxon>Betaproteobacteria</taxon>
        <taxon>Burkholderiales</taxon>
        <taxon>Burkholderiaceae</taxon>
        <taxon>Cupriavidus</taxon>
    </lineage>
</organism>
<reference evidence="3 4" key="1">
    <citation type="submission" date="2020-05" db="EMBL/GenBank/DDBJ databases">
        <title>MicrobeNet Type strains.</title>
        <authorList>
            <person name="Nicholson A.C."/>
        </authorList>
    </citation>
    <scope>NUCLEOTIDE SEQUENCE [LARGE SCALE GENOMIC DNA]</scope>
    <source>
        <strain evidence="3 4">ATCC 700815</strain>
    </source>
</reference>
<evidence type="ECO:0000313" key="3">
    <source>
        <dbReference type="EMBL" id="NNH12193.1"/>
    </source>
</evidence>
<proteinExistence type="predicted"/>
<feature type="region of interest" description="Disordered" evidence="1">
    <location>
        <begin position="1"/>
        <end position="20"/>
    </location>
</feature>
<comment type="caution">
    <text evidence="3">The sequence shown here is derived from an EMBL/GenBank/DDBJ whole genome shotgun (WGS) entry which is preliminary data.</text>
</comment>
<dbReference type="RefSeq" id="WP_053821463.1">
    <property type="nucleotide sequence ID" value="NZ_BAAAEB010000007.1"/>
</dbReference>
<sequence>MSAPSLLDDPRPLPPNRPDDDACCGSGCSPCIFDFYYEEMERYRQELKDWLVRHPEQASSS</sequence>
<evidence type="ECO:0000259" key="2">
    <source>
        <dbReference type="Pfam" id="PF09791"/>
    </source>
</evidence>
<protein>
    <recommendedName>
        <fullName evidence="2">Oxidoreductase-like domain-containing protein</fullName>
    </recommendedName>
</protein>
<dbReference type="Pfam" id="PF09791">
    <property type="entry name" value="Oxidored-like"/>
    <property type="match status" value="1"/>
</dbReference>
<dbReference type="InterPro" id="IPR019180">
    <property type="entry name" value="Oxidoreductase-like_N"/>
</dbReference>